<feature type="transmembrane region" description="Helical" evidence="2">
    <location>
        <begin position="142"/>
        <end position="168"/>
    </location>
</feature>
<dbReference type="EMBL" id="JNOM01000182">
    <property type="protein sequence ID" value="KNG84906.1"/>
    <property type="molecule type" value="Genomic_DNA"/>
</dbReference>
<protein>
    <submittedName>
        <fullName evidence="3">Uncharacterized protein</fullName>
    </submittedName>
</protein>
<proteinExistence type="predicted"/>
<evidence type="ECO:0000313" key="3">
    <source>
        <dbReference type="EMBL" id="KNG84906.1"/>
    </source>
</evidence>
<evidence type="ECO:0000256" key="1">
    <source>
        <dbReference type="SAM" id="MobiDB-lite"/>
    </source>
</evidence>
<comment type="caution">
    <text evidence="3">The sequence shown here is derived from an EMBL/GenBank/DDBJ whole genome shotgun (WGS) entry which is preliminary data.</text>
</comment>
<keyword evidence="4" id="KW-1185">Reference proteome</keyword>
<gene>
    <name evidence="3" type="ORF">ANOM_007483</name>
</gene>
<dbReference type="GeneID" id="26809287"/>
<feature type="region of interest" description="Disordered" evidence="1">
    <location>
        <begin position="1"/>
        <end position="28"/>
    </location>
</feature>
<evidence type="ECO:0000256" key="2">
    <source>
        <dbReference type="SAM" id="Phobius"/>
    </source>
</evidence>
<feature type="transmembrane region" description="Helical" evidence="2">
    <location>
        <begin position="95"/>
        <end position="122"/>
    </location>
</feature>
<keyword evidence="2" id="KW-0472">Membrane</keyword>
<keyword evidence="2" id="KW-1133">Transmembrane helix</keyword>
<keyword evidence="2" id="KW-0812">Transmembrane</keyword>
<accession>A0A0L1IZC6</accession>
<sequence length="616" mass="66463">MAKTDRKTPVEGASIPLSSSPSDDGASSSRNTNHAVLITWSSFVVTIPILALTVAFLVLVFKYRVSHGDPPFESLRMPAENDEASALYVNMNSSVLLFLASWASSVATMLSGFMLTLASFPIARHFFQDIQSSRVDRLPTPYQLALTLKFLDGSTLAAIWGWLVYLVSWRKTRAPLTPPLTTAASVAVLAILLGLLVALGDTWLHLTTTTVEFTQVKPVSNQTDYSFGLIPECLTSNNSVAAQSGEQILCSVSLAVTGSFLRNGTVSLGVLNDMSDQATVSTYTDPQANKYAYLQAPEGASLPNRDYTAKTYGARTQCELISTKCKLKNNASVVTYNCSSDFAGSFTQTGLKTAFFTNASMAEDMSQSMYNKGVGNPYYFAAGNIMSLAGGEAPNSTEFLKSLHGPYAFILGCNTTIYDIEYDRVNNTVTRFVPTISNTSTSNVWQTSISHLNNWYPTIEQTAGAAILSGSAQVFVDQIAESFSKVTVALGADAVDARPAIAAQDRESFLVARLPKAPFITLVAVSLLYVLCGLTFVVLALLAVRHKIPDIQARMSIAGLAADRFGDPSSWNKNTSVDEMFEEHSGKSEKRVAIESPDLGGAHRFTTQTVESTVVH</sequence>
<dbReference type="STRING" id="1509407.A0A0L1IZC6"/>
<dbReference type="RefSeq" id="XP_015405829.1">
    <property type="nucleotide sequence ID" value="XM_015552739.1"/>
</dbReference>
<reference evidence="3 4" key="1">
    <citation type="submission" date="2014-06" db="EMBL/GenBank/DDBJ databases">
        <title>The Genome of the Aflatoxigenic Filamentous Fungus Aspergillus nomius.</title>
        <authorList>
            <person name="Moore M.G."/>
            <person name="Shannon B.M."/>
            <person name="Brian M.M."/>
        </authorList>
    </citation>
    <scope>NUCLEOTIDE SEQUENCE [LARGE SCALE GENOMIC DNA]</scope>
    <source>
        <strain evidence="3 4">NRRL 13137</strain>
    </source>
</reference>
<feature type="transmembrane region" description="Helical" evidence="2">
    <location>
        <begin position="180"/>
        <end position="200"/>
    </location>
</feature>
<dbReference type="OrthoDB" id="3344043at2759"/>
<feature type="transmembrane region" description="Helical" evidence="2">
    <location>
        <begin position="519"/>
        <end position="544"/>
    </location>
</feature>
<feature type="compositionally biased region" description="Low complexity" evidence="1">
    <location>
        <begin position="18"/>
        <end position="28"/>
    </location>
</feature>
<organism evidence="3 4">
    <name type="scientific">Aspergillus nomiae NRRL (strain ATCC 15546 / NRRL 13137 / CBS 260.88 / M93)</name>
    <dbReference type="NCBI Taxonomy" id="1509407"/>
    <lineage>
        <taxon>Eukaryota</taxon>
        <taxon>Fungi</taxon>
        <taxon>Dikarya</taxon>
        <taxon>Ascomycota</taxon>
        <taxon>Pezizomycotina</taxon>
        <taxon>Eurotiomycetes</taxon>
        <taxon>Eurotiomycetidae</taxon>
        <taxon>Eurotiales</taxon>
        <taxon>Aspergillaceae</taxon>
        <taxon>Aspergillus</taxon>
        <taxon>Aspergillus subgen. Circumdati</taxon>
    </lineage>
</organism>
<feature type="transmembrane region" description="Helical" evidence="2">
    <location>
        <begin position="37"/>
        <end position="61"/>
    </location>
</feature>
<name>A0A0L1IZC6_ASPN3</name>
<dbReference type="AlphaFoldDB" id="A0A0L1IZC6"/>
<dbReference type="Proteomes" id="UP000037505">
    <property type="component" value="Unassembled WGS sequence"/>
</dbReference>
<evidence type="ECO:0000313" key="4">
    <source>
        <dbReference type="Proteomes" id="UP000037505"/>
    </source>
</evidence>